<reference evidence="1" key="1">
    <citation type="submission" date="2019-06" db="EMBL/GenBank/DDBJ databases">
        <authorList>
            <person name="Zheng W."/>
        </authorList>
    </citation>
    <scope>NUCLEOTIDE SEQUENCE</scope>
    <source>
        <strain evidence="1">QDHG01</strain>
    </source>
</reference>
<protein>
    <submittedName>
        <fullName evidence="1">Uncharacterized protein</fullName>
    </submittedName>
</protein>
<accession>A0A8J8NP23</accession>
<dbReference type="Proteomes" id="UP000785679">
    <property type="component" value="Unassembled WGS sequence"/>
</dbReference>
<proteinExistence type="predicted"/>
<dbReference type="AlphaFoldDB" id="A0A8J8NP23"/>
<evidence type="ECO:0000313" key="1">
    <source>
        <dbReference type="EMBL" id="TNV79237.1"/>
    </source>
</evidence>
<keyword evidence="2" id="KW-1185">Reference proteome</keyword>
<sequence length="189" mass="21501">MKDSDLRTKILTYKQHLVTKSLSEYSSTPEAPQPDQIAALSKDLHEVKCLIKGIFSYFGGLTGITDFIEFCSQMKHQLGIFEGELKRQADESNRVWTQIENDANKSVTKLKSELFAKIKLSQEKQASQMAELYSRSDQQYENLSSLLAKDTSALNDALSSAVKESEVLDTIIKHQKFSLMRYRSSLPRR</sequence>
<evidence type="ECO:0000313" key="2">
    <source>
        <dbReference type="Proteomes" id="UP000785679"/>
    </source>
</evidence>
<comment type="caution">
    <text evidence="1">The sequence shown here is derived from an EMBL/GenBank/DDBJ whole genome shotgun (WGS) entry which is preliminary data.</text>
</comment>
<name>A0A8J8NP23_HALGN</name>
<organism evidence="1 2">
    <name type="scientific">Halteria grandinella</name>
    <dbReference type="NCBI Taxonomy" id="5974"/>
    <lineage>
        <taxon>Eukaryota</taxon>
        <taxon>Sar</taxon>
        <taxon>Alveolata</taxon>
        <taxon>Ciliophora</taxon>
        <taxon>Intramacronucleata</taxon>
        <taxon>Spirotrichea</taxon>
        <taxon>Stichotrichia</taxon>
        <taxon>Sporadotrichida</taxon>
        <taxon>Halteriidae</taxon>
        <taxon>Halteria</taxon>
    </lineage>
</organism>
<gene>
    <name evidence="1" type="ORF">FGO68_gene6061</name>
</gene>
<dbReference type="EMBL" id="RRYP01009184">
    <property type="protein sequence ID" value="TNV79237.1"/>
    <property type="molecule type" value="Genomic_DNA"/>
</dbReference>